<gene>
    <name evidence="1" type="ORF">PCO31010_02603</name>
</gene>
<proteinExistence type="predicted"/>
<dbReference type="Proteomes" id="UP000343335">
    <property type="component" value="Unassembled WGS sequence"/>
</dbReference>
<reference evidence="1 2" key="1">
    <citation type="submission" date="2019-08" db="EMBL/GenBank/DDBJ databases">
        <authorList>
            <person name="Peeters C."/>
        </authorList>
    </citation>
    <scope>NUCLEOTIDE SEQUENCE [LARGE SCALE GENOMIC DNA]</scope>
    <source>
        <strain evidence="1 2">LMG 31010</strain>
    </source>
</reference>
<dbReference type="AlphaFoldDB" id="A0A5E4VET6"/>
<dbReference type="InterPro" id="IPR048188">
    <property type="entry name" value="YmfL-like"/>
</dbReference>
<dbReference type="OrthoDB" id="6688863at2"/>
<dbReference type="GO" id="GO:0003677">
    <property type="term" value="F:DNA binding"/>
    <property type="evidence" value="ECO:0007669"/>
    <property type="project" value="InterPro"/>
</dbReference>
<dbReference type="InterPro" id="IPR009679">
    <property type="entry name" value="Phage_186_CII-like"/>
</dbReference>
<sequence>MNTSDAAYHLVHDYKGGSESLAPRMGISAALLRNKVNRNRTPENRNVLSLAEAVNMTDLTGDERILHAWASERNSVLVHLPEPTEQPDNDELLGLFMRLTTEFGALAQRHQEATEDGEVDEQEKADLKRLGNQIHQTVQQIQTLTEAIYCRPPESGATPQRATSVRAV</sequence>
<name>A0A5E4VET6_9BURK</name>
<organism evidence="1 2">
    <name type="scientific">Pandoraea commovens</name>
    <dbReference type="NCBI Taxonomy" id="2508289"/>
    <lineage>
        <taxon>Bacteria</taxon>
        <taxon>Pseudomonadati</taxon>
        <taxon>Pseudomonadota</taxon>
        <taxon>Betaproteobacteria</taxon>
        <taxon>Burkholderiales</taxon>
        <taxon>Burkholderiaceae</taxon>
        <taxon>Pandoraea</taxon>
    </lineage>
</organism>
<dbReference type="EMBL" id="CABPSA010000004">
    <property type="protein sequence ID" value="VVE10104.1"/>
    <property type="molecule type" value="Genomic_DNA"/>
</dbReference>
<dbReference type="Pfam" id="PF06892">
    <property type="entry name" value="Phage_CP76"/>
    <property type="match status" value="1"/>
</dbReference>
<evidence type="ECO:0000313" key="1">
    <source>
        <dbReference type="EMBL" id="VVE10104.1"/>
    </source>
</evidence>
<dbReference type="RefSeq" id="WP_150664622.1">
    <property type="nucleotide sequence ID" value="NZ_CABPSA010000004.1"/>
</dbReference>
<evidence type="ECO:0000313" key="2">
    <source>
        <dbReference type="Proteomes" id="UP000343335"/>
    </source>
</evidence>
<dbReference type="NCBIfam" id="NF041471">
    <property type="entry name" value="phage_reg_YmfL"/>
    <property type="match status" value="1"/>
</dbReference>
<accession>A0A5E4VET6</accession>
<protein>
    <submittedName>
        <fullName evidence="1">Uncharacterized protein</fullName>
    </submittedName>
</protein>